<evidence type="ECO:0000313" key="2">
    <source>
        <dbReference type="Proteomes" id="UP000002730"/>
    </source>
</evidence>
<dbReference type="AlphaFoldDB" id="D9SP80"/>
<evidence type="ECO:0000313" key="1">
    <source>
        <dbReference type="EMBL" id="ADL52045.1"/>
    </source>
</evidence>
<dbReference type="OrthoDB" id="1937507at2"/>
<accession>D9SP80</accession>
<reference evidence="1 2" key="1">
    <citation type="submission" date="2010-08" db="EMBL/GenBank/DDBJ databases">
        <title>Complete sequence of Clostridium cellulovorans 743B.</title>
        <authorList>
            <consortium name="US DOE Joint Genome Institute"/>
            <person name="Lucas S."/>
            <person name="Copeland A."/>
            <person name="Lapidus A."/>
            <person name="Cheng J.-F."/>
            <person name="Bruce D."/>
            <person name="Goodwin L."/>
            <person name="Pitluck S."/>
            <person name="Chertkov O."/>
            <person name="Detter J.C."/>
            <person name="Han C."/>
            <person name="Tapia R."/>
            <person name="Land M."/>
            <person name="Hauser L."/>
            <person name="Chang Y.-J."/>
            <person name="Jeffries C."/>
            <person name="Kyrpides N."/>
            <person name="Ivanova N."/>
            <person name="Mikhailova N."/>
            <person name="Hemme C.L."/>
            <person name="Woyke T."/>
        </authorList>
    </citation>
    <scope>NUCLEOTIDE SEQUENCE [LARGE SCALE GENOMIC DNA]</scope>
    <source>
        <strain evidence="2">ATCC 35296 / DSM 3052 / OCM 3 / 743B</strain>
    </source>
</reference>
<proteinExistence type="predicted"/>
<sequence>MNKITYKTANLFTLKKYENSNLNCQSYEYPTLYAIRSAILGAIIQVDGVMKAEELFHKVKNAVIYIQYPKVFHINGCKIKRYANSYYGINNEQKLDRENLIKNNFYTTMGFREYIDVEDIVFYIDMSIPNINLYLKNIDWIGTAESLVYLHSIEEVQTLNNVMVPVPSNEVRGRYNQFDWDSKARFEHIYLYSDKYTHKHRNLSCSIKDLVL</sequence>
<protein>
    <recommendedName>
        <fullName evidence="3">CRISPR-associated protein Cas5</fullName>
    </recommendedName>
</protein>
<name>D9SP80_CLOC7</name>
<dbReference type="HOGENOM" id="CLU_1168834_0_0_9"/>
<dbReference type="EMBL" id="CP002160">
    <property type="protein sequence ID" value="ADL52045.1"/>
    <property type="molecule type" value="Genomic_DNA"/>
</dbReference>
<gene>
    <name evidence="1" type="ordered locus">Clocel_2326</name>
</gene>
<dbReference type="STRING" id="573061.Clocel_2326"/>
<dbReference type="KEGG" id="ccb:Clocel_2326"/>
<organism evidence="1 2">
    <name type="scientific">Clostridium cellulovorans (strain ATCC 35296 / DSM 3052 / OCM 3 / 743B)</name>
    <dbReference type="NCBI Taxonomy" id="573061"/>
    <lineage>
        <taxon>Bacteria</taxon>
        <taxon>Bacillati</taxon>
        <taxon>Bacillota</taxon>
        <taxon>Clostridia</taxon>
        <taxon>Eubacteriales</taxon>
        <taxon>Clostridiaceae</taxon>
        <taxon>Clostridium</taxon>
    </lineage>
</organism>
<keyword evidence="2" id="KW-1185">Reference proteome</keyword>
<dbReference type="Proteomes" id="UP000002730">
    <property type="component" value="Chromosome"/>
</dbReference>
<dbReference type="RefSeq" id="WP_010075383.1">
    <property type="nucleotide sequence ID" value="NC_014393.1"/>
</dbReference>
<dbReference type="eggNOG" id="ENOG50343U5">
    <property type="taxonomic scope" value="Bacteria"/>
</dbReference>
<evidence type="ECO:0008006" key="3">
    <source>
        <dbReference type="Google" id="ProtNLM"/>
    </source>
</evidence>